<evidence type="ECO:0000313" key="2">
    <source>
        <dbReference type="EMBL" id="ATB42551.1"/>
    </source>
</evidence>
<keyword evidence="1" id="KW-0732">Signal</keyword>
<evidence type="ECO:0008006" key="4">
    <source>
        <dbReference type="Google" id="ProtNLM"/>
    </source>
</evidence>
<reference evidence="2 3" key="1">
    <citation type="submission" date="2017-06" db="EMBL/GenBank/DDBJ databases">
        <title>Sequencing and comparative analysis of myxobacterial genomes.</title>
        <authorList>
            <person name="Rupp O."/>
            <person name="Goesmann A."/>
            <person name="Sogaard-Andersen L."/>
        </authorList>
    </citation>
    <scope>NUCLEOTIDE SEQUENCE [LARGE SCALE GENOMIC DNA]</scope>
    <source>
        <strain evidence="2 3">DSM 52655</strain>
    </source>
</reference>
<feature type="chain" id="PRO_5011992933" description="Lipoprotein" evidence="1">
    <location>
        <begin position="21"/>
        <end position="221"/>
    </location>
</feature>
<evidence type="ECO:0000256" key="1">
    <source>
        <dbReference type="SAM" id="SignalP"/>
    </source>
</evidence>
<accession>A0A250JGL2</accession>
<gene>
    <name evidence="2" type="ORF">CYFUS_008030</name>
</gene>
<feature type="signal peptide" evidence="1">
    <location>
        <begin position="1"/>
        <end position="20"/>
    </location>
</feature>
<dbReference type="RefSeq" id="WP_157758942.1">
    <property type="nucleotide sequence ID" value="NZ_CP022098.1"/>
</dbReference>
<dbReference type="Proteomes" id="UP000217257">
    <property type="component" value="Chromosome"/>
</dbReference>
<sequence>MKRLMMVAALAVAQSGCASSQEDAPVLFSNVLALAGSPGGACEPDTSKFISQGSLDVAGGDNYVMAVRVRSTIPAARTILVGDTPTLVGGESITLTEFVYRYESSPELGLPDEDRAATNAVIPAGTTGDSSYVPVNAFGPLALEKLLTATPGEPGVSVIVYIKARGRVGSTSNAESNEFSFPVRVFRSLDCSSNPVTAGICSFGQDVRTACPPPTFAPTTP</sequence>
<evidence type="ECO:0000313" key="3">
    <source>
        <dbReference type="Proteomes" id="UP000217257"/>
    </source>
</evidence>
<name>A0A250JGL2_9BACT</name>
<organism evidence="2 3">
    <name type="scientific">Cystobacter fuscus</name>
    <dbReference type="NCBI Taxonomy" id="43"/>
    <lineage>
        <taxon>Bacteria</taxon>
        <taxon>Pseudomonadati</taxon>
        <taxon>Myxococcota</taxon>
        <taxon>Myxococcia</taxon>
        <taxon>Myxococcales</taxon>
        <taxon>Cystobacterineae</taxon>
        <taxon>Archangiaceae</taxon>
        <taxon>Cystobacter</taxon>
    </lineage>
</organism>
<dbReference type="EMBL" id="CP022098">
    <property type="protein sequence ID" value="ATB42551.1"/>
    <property type="molecule type" value="Genomic_DNA"/>
</dbReference>
<proteinExistence type="predicted"/>
<dbReference type="KEGG" id="cfus:CYFUS_008030"/>
<protein>
    <recommendedName>
        <fullName evidence="4">Lipoprotein</fullName>
    </recommendedName>
</protein>
<dbReference type="AlphaFoldDB" id="A0A250JGL2"/>